<evidence type="ECO:0000313" key="3">
    <source>
        <dbReference type="EMBL" id="KAF0723505.1"/>
    </source>
</evidence>
<dbReference type="Pfam" id="PF24626">
    <property type="entry name" value="SH3_Tf2-1"/>
    <property type="match status" value="1"/>
</dbReference>
<dbReference type="Proteomes" id="UP000469452">
    <property type="component" value="Unassembled WGS sequence"/>
</dbReference>
<evidence type="ECO:0000259" key="2">
    <source>
        <dbReference type="Pfam" id="PF24626"/>
    </source>
</evidence>
<comment type="caution">
    <text evidence="3">The sequence shown here is derived from an EMBL/GenBank/DDBJ whole genome shotgun (WGS) entry which is preliminary data.</text>
</comment>
<feature type="region of interest" description="Disordered" evidence="1">
    <location>
        <begin position="121"/>
        <end position="179"/>
    </location>
</feature>
<name>A0A6A5AB84_APHAT</name>
<feature type="domain" description="Tf2-1-like SH3-like" evidence="2">
    <location>
        <begin position="33"/>
        <end position="102"/>
    </location>
</feature>
<organism evidence="3 4">
    <name type="scientific">Aphanomyces astaci</name>
    <name type="common">Crayfish plague agent</name>
    <dbReference type="NCBI Taxonomy" id="112090"/>
    <lineage>
        <taxon>Eukaryota</taxon>
        <taxon>Sar</taxon>
        <taxon>Stramenopiles</taxon>
        <taxon>Oomycota</taxon>
        <taxon>Saprolegniomycetes</taxon>
        <taxon>Saprolegniales</taxon>
        <taxon>Verrucalvaceae</taxon>
        <taxon>Aphanomyces</taxon>
    </lineage>
</organism>
<accession>A0A6A5AB84</accession>
<gene>
    <name evidence="3" type="ORF">AaE_009862</name>
</gene>
<sequence>MQLIHDNIAAAQQRQSSQANKHGRSNLSTFAAGDQVLLLKSAVPVHAFRTREVRKSSNVKLGSAWHGPFTVLRVVSPTYYKLDVPTSSQIHPAFYVGKLKQYLPTTDVVTANNPLDSVAAPLPLLPPSTSPPPPASPALKPATSQTLHRVRAAYLPGRRSVRKTERPSAHASVAARRRN</sequence>
<dbReference type="AlphaFoldDB" id="A0A6A5AB84"/>
<evidence type="ECO:0000256" key="1">
    <source>
        <dbReference type="SAM" id="MobiDB-lite"/>
    </source>
</evidence>
<feature type="compositionally biased region" description="Pro residues" evidence="1">
    <location>
        <begin position="123"/>
        <end position="136"/>
    </location>
</feature>
<reference evidence="3 4" key="1">
    <citation type="submission" date="2019-06" db="EMBL/GenBank/DDBJ databases">
        <title>Genomics analysis of Aphanomyces spp. identifies a new class of oomycete effector associated with host adaptation.</title>
        <authorList>
            <person name="Gaulin E."/>
        </authorList>
    </citation>
    <scope>NUCLEOTIDE SEQUENCE [LARGE SCALE GENOMIC DNA]</scope>
    <source>
        <strain evidence="3 4">E</strain>
    </source>
</reference>
<dbReference type="EMBL" id="VJMI01015810">
    <property type="protein sequence ID" value="KAF0723505.1"/>
    <property type="molecule type" value="Genomic_DNA"/>
</dbReference>
<evidence type="ECO:0000313" key="4">
    <source>
        <dbReference type="Proteomes" id="UP000469452"/>
    </source>
</evidence>
<dbReference type="VEuPathDB" id="FungiDB:H257_19236"/>
<dbReference type="InterPro" id="IPR056924">
    <property type="entry name" value="SH3_Tf2-1"/>
</dbReference>
<protein>
    <recommendedName>
        <fullName evidence="2">Tf2-1-like SH3-like domain-containing protein</fullName>
    </recommendedName>
</protein>
<proteinExistence type="predicted"/>